<dbReference type="OrthoDB" id="4096at2759"/>
<organism evidence="9 10">
    <name type="scientific">Trypanosoma rangeli SC58</name>
    <dbReference type="NCBI Taxonomy" id="429131"/>
    <lineage>
        <taxon>Eukaryota</taxon>
        <taxon>Discoba</taxon>
        <taxon>Euglenozoa</taxon>
        <taxon>Kinetoplastea</taxon>
        <taxon>Metakinetoplastina</taxon>
        <taxon>Trypanosomatida</taxon>
        <taxon>Trypanosomatidae</taxon>
        <taxon>Trypanosoma</taxon>
        <taxon>Herpetosoma</taxon>
    </lineage>
</organism>
<keyword evidence="6" id="KW-0804">Transcription</keyword>
<sequence>MALSHLLAVCKDAVCVAEDYGVAFYAPKNLKKFCVESLSGARVVGLYVSASAGGEMHLHVVDAEANWFLISLAHVEVRASSSIKWGRDFLPEPGNRPVVSSRRGLIDRNRKQREGDILEAHFHEARGELHCVLLTTTGVYEASLRDTSLIRAEPIISFSIALRDCTMATGRSTGLVLVGQRGGKWAQYSLYGNRDVHNPRQLLLPISIQSLTCNPVCNSVAVGGTRGELMVFPSVTESHHFSDHWHHTPLTALRFSVDGNSLFSGARESVMLVWNMSSYAYKKIGCSLGPIRCIMPSSSCGSQLVLVCAESTLATLDLRQMRVERSIEGVQWSTGEVCSGLVVGRWMGQTAVILTGLPNVLRVCDPFTQQSLYSLHISSQMETIPIPPRHGIQHVGLLNDNRTIVTYEEFACTSLSPLLRFWAYDTDSKQHVEVQTIYSPHSSCVIALQTDEVRGRVFTLCANTMKCWGEVSEDVNDAYATGQKSWVNKSSSATPSHLVQDMILSTDGSLCFVSDDSVHIYSIANVYPGQPWHRLLTLTQLVSLVPLRELQLLNGNRVVVAHDETRVYFWSLVAPHQPAVVWKADPANVRAMCSCSATSVLVATSDGGVRELCGAGQQMGEQLSRHVSAAIPQRITFMRCLPGAGKERVAVVDEVSGFRVLHFALEATNTKKGTEGQAKQDGMWVGQLEGSSGLAPSVDVHEKQVGHFFHDVAHANKPLDVGREASSLRAARRATEAKKWLGEVLADSAYTAPPMSSVLSSYLKKRSGIPTL</sequence>
<reference evidence="9 10" key="1">
    <citation type="submission" date="2013-07" db="EMBL/GenBank/DDBJ databases">
        <authorList>
            <person name="Stoco P.H."/>
            <person name="Wagner G."/>
            <person name="Gerber A."/>
            <person name="Zaha A."/>
            <person name="Thompson C."/>
            <person name="Bartholomeu D.C."/>
            <person name="Luckemeyer D.D."/>
            <person name="Bahia D."/>
            <person name="Loreto E."/>
            <person name="Prestes E.B."/>
            <person name="Lima F.M."/>
            <person name="Rodrigues-Luiz G."/>
            <person name="Vallejo G.A."/>
            <person name="Filho J.F."/>
            <person name="Monteiro K.M."/>
            <person name="Tyler K.M."/>
            <person name="de Almeida L.G."/>
            <person name="Ortiz M.F."/>
            <person name="Siervo M.A."/>
            <person name="de Moraes M.H."/>
            <person name="Cunha O.L."/>
            <person name="Mendonca-Neto R."/>
            <person name="Silva R."/>
            <person name="Teixeira S.M."/>
            <person name="Murta S.M."/>
            <person name="Sincero T.C."/>
            <person name="Mendes T.A."/>
            <person name="Urmenyi T.P."/>
            <person name="Silva V.G."/>
            <person name="da Rocha W.D."/>
            <person name="Andersson B."/>
            <person name="Romanha A.J."/>
            <person name="Steindel M."/>
            <person name="de Vasconcelos A.T."/>
            <person name="Grisard E.C."/>
        </authorList>
    </citation>
    <scope>NUCLEOTIDE SEQUENCE [LARGE SCALE GENOMIC DNA]</scope>
    <source>
        <strain evidence="9 10">SC58</strain>
    </source>
</reference>
<dbReference type="VEuPathDB" id="TriTrypDB:TRSC58_06106"/>
<comment type="subcellular location">
    <subcellularLocation>
        <location evidence="1">Nucleus</location>
        <location evidence="1">Nucleolus</location>
    </subcellularLocation>
</comment>
<dbReference type="EMBL" id="AUPL01006106">
    <property type="protein sequence ID" value="ESL06222.1"/>
    <property type="molecule type" value="Genomic_DNA"/>
</dbReference>
<keyword evidence="10" id="KW-1185">Reference proteome</keyword>
<keyword evidence="7" id="KW-0539">Nucleus</keyword>
<proteinExistence type="predicted"/>
<evidence type="ECO:0000256" key="1">
    <source>
        <dbReference type="ARBA" id="ARBA00004604"/>
    </source>
</evidence>
<dbReference type="GO" id="GO:0032040">
    <property type="term" value="C:small-subunit processome"/>
    <property type="evidence" value="ECO:0007669"/>
    <property type="project" value="InterPro"/>
</dbReference>
<dbReference type="GO" id="GO:0006364">
    <property type="term" value="P:rRNA processing"/>
    <property type="evidence" value="ECO:0007669"/>
    <property type="project" value="UniProtKB-KW"/>
</dbReference>
<dbReference type="PANTHER" id="PTHR44215:SF1">
    <property type="entry name" value="WD REPEAT-CONTAINING PROTEIN 75"/>
    <property type="match status" value="1"/>
</dbReference>
<dbReference type="InterPro" id="IPR036322">
    <property type="entry name" value="WD40_repeat_dom_sf"/>
</dbReference>
<dbReference type="GO" id="GO:0003723">
    <property type="term" value="F:RNA binding"/>
    <property type="evidence" value="ECO:0007669"/>
    <property type="project" value="InterPro"/>
</dbReference>
<dbReference type="SUPFAM" id="SSF50978">
    <property type="entry name" value="WD40 repeat-like"/>
    <property type="match status" value="1"/>
</dbReference>
<gene>
    <name evidence="9" type="ORF">TRSC58_06106</name>
</gene>
<comment type="caution">
    <text evidence="9">The sequence shown here is derived from an EMBL/GenBank/DDBJ whole genome shotgun (WGS) entry which is preliminary data.</text>
</comment>
<evidence type="ECO:0000256" key="5">
    <source>
        <dbReference type="ARBA" id="ARBA00022737"/>
    </source>
</evidence>
<dbReference type="Proteomes" id="UP000031737">
    <property type="component" value="Unassembled WGS sequence"/>
</dbReference>
<evidence type="ECO:0000313" key="10">
    <source>
        <dbReference type="Proteomes" id="UP000031737"/>
    </source>
</evidence>
<dbReference type="InterPro" id="IPR015943">
    <property type="entry name" value="WD40/YVTN_repeat-like_dom_sf"/>
</dbReference>
<evidence type="ECO:0000256" key="6">
    <source>
        <dbReference type="ARBA" id="ARBA00023163"/>
    </source>
</evidence>
<accession>A0A061IYW5</accession>
<dbReference type="PANTHER" id="PTHR44215">
    <property type="entry name" value="WD REPEAT-CONTAINING PROTEIN 75"/>
    <property type="match status" value="1"/>
</dbReference>
<keyword evidence="4 8" id="KW-0853">WD repeat</keyword>
<evidence type="ECO:0000256" key="4">
    <source>
        <dbReference type="ARBA" id="ARBA00022574"/>
    </source>
</evidence>
<dbReference type="InterPro" id="IPR001680">
    <property type="entry name" value="WD40_rpt"/>
</dbReference>
<evidence type="ECO:0000256" key="7">
    <source>
        <dbReference type="ARBA" id="ARBA00023242"/>
    </source>
</evidence>
<protein>
    <submittedName>
        <fullName evidence="9">Uncharacterized protein</fullName>
    </submittedName>
</protein>
<name>A0A061IYW5_TRYRA</name>
<evidence type="ECO:0000313" key="9">
    <source>
        <dbReference type="EMBL" id="ESL06222.1"/>
    </source>
</evidence>
<keyword evidence="3" id="KW-0698">rRNA processing</keyword>
<dbReference type="GO" id="GO:2000234">
    <property type="term" value="P:positive regulation of rRNA processing"/>
    <property type="evidence" value="ECO:0007669"/>
    <property type="project" value="TreeGrafter"/>
</dbReference>
<dbReference type="Gene3D" id="2.130.10.10">
    <property type="entry name" value="YVTN repeat-like/Quinoprotein amine dehydrogenase"/>
    <property type="match status" value="2"/>
</dbReference>
<evidence type="ECO:0000256" key="8">
    <source>
        <dbReference type="PROSITE-ProRule" id="PRU00221"/>
    </source>
</evidence>
<feature type="repeat" description="WD" evidence="8">
    <location>
        <begin position="246"/>
        <end position="278"/>
    </location>
</feature>
<evidence type="ECO:0000256" key="2">
    <source>
        <dbReference type="ARBA" id="ARBA00022517"/>
    </source>
</evidence>
<dbReference type="PROSITE" id="PS50082">
    <property type="entry name" value="WD_REPEATS_2"/>
    <property type="match status" value="1"/>
</dbReference>
<evidence type="ECO:0000256" key="3">
    <source>
        <dbReference type="ARBA" id="ARBA00022552"/>
    </source>
</evidence>
<dbReference type="AlphaFoldDB" id="A0A061IYW5"/>
<keyword evidence="5" id="KW-0677">Repeat</keyword>
<dbReference type="GO" id="GO:0045943">
    <property type="term" value="P:positive regulation of transcription by RNA polymerase I"/>
    <property type="evidence" value="ECO:0007669"/>
    <property type="project" value="InterPro"/>
</dbReference>
<dbReference type="InterPro" id="IPR053826">
    <property type="entry name" value="WDR75"/>
</dbReference>
<keyword evidence="2" id="KW-0690">Ribosome biogenesis</keyword>